<feature type="transmembrane region" description="Helical" evidence="9">
    <location>
        <begin position="126"/>
        <end position="145"/>
    </location>
</feature>
<keyword evidence="4 9" id="KW-0812">Transmembrane</keyword>
<feature type="non-terminal residue" evidence="10">
    <location>
        <position position="1"/>
    </location>
</feature>
<keyword evidence="3" id="KW-1003">Cell membrane</keyword>
<keyword evidence="6 9" id="KW-1133">Transmembrane helix</keyword>
<feature type="transmembrane region" description="Helical" evidence="9">
    <location>
        <begin position="35"/>
        <end position="53"/>
    </location>
</feature>
<feature type="transmembrane region" description="Helical" evidence="9">
    <location>
        <begin position="12"/>
        <end position="29"/>
    </location>
</feature>
<accession>X0VRI0</accession>
<evidence type="ECO:0000256" key="9">
    <source>
        <dbReference type="SAM" id="Phobius"/>
    </source>
</evidence>
<dbReference type="CDD" id="cd06582">
    <property type="entry name" value="TM_PBP1_LivH_like"/>
    <property type="match status" value="1"/>
</dbReference>
<sequence>RSTDVLNFAQGEMALLVAFVGWSLFLALGSAGIDYWLVFFILLALAGAMGAFVERTLIRPVEGAPVLNAVIVTLGLFVIFRGIVAFIWAQGELPKGFPATPLGSHLKPVSAWINHDLWGFARITQHQFVVIVITAAVMVALYLLFNYTKLGLAMRATAQNPLASRLMGINVGRMLMLGWALATMVGAVGGILVAPMLSLDLVMMLRVILFAFAAAVLGGLDSPPGAIVGGVIIGVVQNLASTYSFGPVFFGPELSLPIALLVLVVILLVRPTG</sequence>
<protein>
    <recommendedName>
        <fullName evidence="11">Branched-chain amino acid ABC transporter permease</fullName>
    </recommendedName>
</protein>
<name>X0VRI0_9ZZZZ</name>
<evidence type="ECO:0008006" key="11">
    <source>
        <dbReference type="Google" id="ProtNLM"/>
    </source>
</evidence>
<evidence type="ECO:0000256" key="1">
    <source>
        <dbReference type="ARBA" id="ARBA00004651"/>
    </source>
</evidence>
<comment type="caution">
    <text evidence="10">The sequence shown here is derived from an EMBL/GenBank/DDBJ whole genome shotgun (WGS) entry which is preliminary data.</text>
</comment>
<dbReference type="EMBL" id="BARS01021122">
    <property type="protein sequence ID" value="GAG13762.1"/>
    <property type="molecule type" value="Genomic_DNA"/>
</dbReference>
<evidence type="ECO:0000256" key="5">
    <source>
        <dbReference type="ARBA" id="ARBA00022970"/>
    </source>
</evidence>
<dbReference type="GO" id="GO:0006865">
    <property type="term" value="P:amino acid transport"/>
    <property type="evidence" value="ECO:0007669"/>
    <property type="project" value="UniProtKB-KW"/>
</dbReference>
<feature type="non-terminal residue" evidence="10">
    <location>
        <position position="273"/>
    </location>
</feature>
<evidence type="ECO:0000313" key="10">
    <source>
        <dbReference type="EMBL" id="GAG13762.1"/>
    </source>
</evidence>
<evidence type="ECO:0000256" key="6">
    <source>
        <dbReference type="ARBA" id="ARBA00022989"/>
    </source>
</evidence>
<comment type="subcellular location">
    <subcellularLocation>
        <location evidence="1">Cell membrane</location>
        <topology evidence="1">Multi-pass membrane protein</topology>
    </subcellularLocation>
</comment>
<keyword evidence="2" id="KW-0813">Transport</keyword>
<gene>
    <name evidence="10" type="ORF">S01H1_33975</name>
</gene>
<dbReference type="PANTHER" id="PTHR11795:SF451">
    <property type="entry name" value="ABC TRANSPORTER PERMEASE PROTEIN"/>
    <property type="match status" value="1"/>
</dbReference>
<dbReference type="GO" id="GO:0005886">
    <property type="term" value="C:plasma membrane"/>
    <property type="evidence" value="ECO:0007669"/>
    <property type="project" value="UniProtKB-SubCell"/>
</dbReference>
<feature type="transmembrane region" description="Helical" evidence="9">
    <location>
        <begin position="249"/>
        <end position="269"/>
    </location>
</feature>
<dbReference type="InterPro" id="IPR001851">
    <property type="entry name" value="ABC_transp_permease"/>
</dbReference>
<evidence type="ECO:0000256" key="8">
    <source>
        <dbReference type="ARBA" id="ARBA00037998"/>
    </source>
</evidence>
<feature type="transmembrane region" description="Helical" evidence="9">
    <location>
        <begin position="174"/>
        <end position="197"/>
    </location>
</feature>
<keyword evidence="5" id="KW-0029">Amino-acid transport</keyword>
<dbReference type="Pfam" id="PF02653">
    <property type="entry name" value="BPD_transp_2"/>
    <property type="match status" value="1"/>
</dbReference>
<evidence type="ECO:0000256" key="4">
    <source>
        <dbReference type="ARBA" id="ARBA00022692"/>
    </source>
</evidence>
<dbReference type="PANTHER" id="PTHR11795">
    <property type="entry name" value="BRANCHED-CHAIN AMINO ACID TRANSPORT SYSTEM PERMEASE PROTEIN LIVH"/>
    <property type="match status" value="1"/>
</dbReference>
<evidence type="ECO:0000256" key="2">
    <source>
        <dbReference type="ARBA" id="ARBA00022448"/>
    </source>
</evidence>
<keyword evidence="7 9" id="KW-0472">Membrane</keyword>
<comment type="similarity">
    <text evidence="8">Belongs to the binding-protein-dependent transport system permease family. LivHM subfamily.</text>
</comment>
<proteinExistence type="inferred from homology"/>
<evidence type="ECO:0000256" key="3">
    <source>
        <dbReference type="ARBA" id="ARBA00022475"/>
    </source>
</evidence>
<organism evidence="10">
    <name type="scientific">marine sediment metagenome</name>
    <dbReference type="NCBI Taxonomy" id="412755"/>
    <lineage>
        <taxon>unclassified sequences</taxon>
        <taxon>metagenomes</taxon>
        <taxon>ecological metagenomes</taxon>
    </lineage>
</organism>
<dbReference type="AlphaFoldDB" id="X0VRI0"/>
<dbReference type="InterPro" id="IPR052157">
    <property type="entry name" value="BCAA_transport_permease"/>
</dbReference>
<feature type="transmembrane region" description="Helical" evidence="9">
    <location>
        <begin position="65"/>
        <end position="89"/>
    </location>
</feature>
<dbReference type="GO" id="GO:0022857">
    <property type="term" value="F:transmembrane transporter activity"/>
    <property type="evidence" value="ECO:0007669"/>
    <property type="project" value="InterPro"/>
</dbReference>
<reference evidence="10" key="1">
    <citation type="journal article" date="2014" name="Front. Microbiol.">
        <title>High frequency of phylogenetically diverse reductive dehalogenase-homologous genes in deep subseafloor sedimentary metagenomes.</title>
        <authorList>
            <person name="Kawai M."/>
            <person name="Futagami T."/>
            <person name="Toyoda A."/>
            <person name="Takaki Y."/>
            <person name="Nishi S."/>
            <person name="Hori S."/>
            <person name="Arai W."/>
            <person name="Tsubouchi T."/>
            <person name="Morono Y."/>
            <person name="Uchiyama I."/>
            <person name="Ito T."/>
            <person name="Fujiyama A."/>
            <person name="Inagaki F."/>
            <person name="Takami H."/>
        </authorList>
    </citation>
    <scope>NUCLEOTIDE SEQUENCE</scope>
    <source>
        <strain evidence="10">Expedition CK06-06</strain>
    </source>
</reference>
<evidence type="ECO:0000256" key="7">
    <source>
        <dbReference type="ARBA" id="ARBA00023136"/>
    </source>
</evidence>